<dbReference type="Proteomes" id="UP000645390">
    <property type="component" value="Unassembled WGS sequence"/>
</dbReference>
<evidence type="ECO:0000259" key="4">
    <source>
        <dbReference type="Pfam" id="PF14905"/>
    </source>
</evidence>
<dbReference type="Pfam" id="PF14905">
    <property type="entry name" value="OMP_b-brl_3"/>
    <property type="match status" value="1"/>
</dbReference>
<organism evidence="5 6">
    <name type="scientific">Pedobacter mendelii</name>
    <dbReference type="NCBI Taxonomy" id="1908240"/>
    <lineage>
        <taxon>Bacteria</taxon>
        <taxon>Pseudomonadati</taxon>
        <taxon>Bacteroidota</taxon>
        <taxon>Sphingobacteriia</taxon>
        <taxon>Sphingobacteriales</taxon>
        <taxon>Sphingobacteriaceae</taxon>
        <taxon>Pedobacter</taxon>
    </lineage>
</organism>
<dbReference type="EMBL" id="BMDJ01000002">
    <property type="protein sequence ID" value="GGI23313.1"/>
    <property type="molecule type" value="Genomic_DNA"/>
</dbReference>
<keyword evidence="2" id="KW-0472">Membrane</keyword>
<evidence type="ECO:0000313" key="6">
    <source>
        <dbReference type="Proteomes" id="UP000645390"/>
    </source>
</evidence>
<dbReference type="Gene3D" id="2.40.170.20">
    <property type="entry name" value="TonB-dependent receptor, beta-barrel domain"/>
    <property type="match status" value="1"/>
</dbReference>
<name>A0ABQ2BG26_9SPHI</name>
<dbReference type="InterPro" id="IPR036942">
    <property type="entry name" value="Beta-barrel_TonB_sf"/>
</dbReference>
<keyword evidence="6" id="KW-1185">Reference proteome</keyword>
<proteinExistence type="predicted"/>
<dbReference type="InterPro" id="IPR008969">
    <property type="entry name" value="CarboxyPept-like_regulatory"/>
</dbReference>
<comment type="caution">
    <text evidence="5">The sequence shown here is derived from an EMBL/GenBank/DDBJ whole genome shotgun (WGS) entry which is preliminary data.</text>
</comment>
<gene>
    <name evidence="5" type="ORF">GCM10008119_07020</name>
</gene>
<evidence type="ECO:0000256" key="1">
    <source>
        <dbReference type="ARBA" id="ARBA00004442"/>
    </source>
</evidence>
<dbReference type="RefSeq" id="WP_188411890.1">
    <property type="nucleotide sequence ID" value="NZ_BMDJ01000002.1"/>
</dbReference>
<feature type="domain" description="Outer membrane protein beta-barrel" evidence="4">
    <location>
        <begin position="379"/>
        <end position="762"/>
    </location>
</feature>
<keyword evidence="5" id="KW-0675">Receptor</keyword>
<evidence type="ECO:0000313" key="5">
    <source>
        <dbReference type="EMBL" id="GGI23313.1"/>
    </source>
</evidence>
<dbReference type="SUPFAM" id="SSF49464">
    <property type="entry name" value="Carboxypeptidase regulatory domain-like"/>
    <property type="match status" value="1"/>
</dbReference>
<dbReference type="InterPro" id="IPR041700">
    <property type="entry name" value="OMP_b-brl_3"/>
</dbReference>
<keyword evidence="3" id="KW-0998">Cell outer membrane</keyword>
<protein>
    <submittedName>
        <fullName evidence="5">TonB-dependent receptor</fullName>
    </submittedName>
</protein>
<evidence type="ECO:0000256" key="3">
    <source>
        <dbReference type="ARBA" id="ARBA00023237"/>
    </source>
</evidence>
<evidence type="ECO:0000256" key="2">
    <source>
        <dbReference type="ARBA" id="ARBA00023136"/>
    </source>
</evidence>
<reference evidence="6" key="1">
    <citation type="journal article" date="2019" name="Int. J. Syst. Evol. Microbiol.">
        <title>The Global Catalogue of Microorganisms (GCM) 10K type strain sequencing project: providing services to taxonomists for standard genome sequencing and annotation.</title>
        <authorList>
            <consortium name="The Broad Institute Genomics Platform"/>
            <consortium name="The Broad Institute Genome Sequencing Center for Infectious Disease"/>
            <person name="Wu L."/>
            <person name="Ma J."/>
        </authorList>
    </citation>
    <scope>NUCLEOTIDE SEQUENCE [LARGE SCALE GENOMIC DNA]</scope>
    <source>
        <strain evidence="6">CCM 8939</strain>
    </source>
</reference>
<dbReference type="SUPFAM" id="SSF56935">
    <property type="entry name" value="Porins"/>
    <property type="match status" value="1"/>
</dbReference>
<comment type="subcellular location">
    <subcellularLocation>
        <location evidence="1">Cell outer membrane</location>
    </subcellularLocation>
</comment>
<sequence>MRTVVILGLLIGCSLGLRAQGTYVLKGRLLDSTNRSPLTYSNVNIVLKDSTLQNLQTDSTGNFSFNGLSNSVLELRLLPFGYLSKRVPLRWLGGKILDLGTLLFVPDVRQLKDVKIIASKPLVHQEIDRLSYDVQADPESKVLSVMDIIVKVPMLSVDGDENIKLKGSGNYKIFINGRPSSILARNPKEALKAMPAVSVLRIEVITTPPSKYDAEGLSGIINIVLNKRLVDGYNASLGANYNNTLGLGENASLTGKKGKIGITGTAYVYQDFKQTLETENTRNTLSPYLSILSQNGNYSYVGNYHTESVELSFEADTLNLITGSVNFFKSRYDNQDNLSSTLWNSGNQIVQAYQSVNINPQTESGLDLNFNYQLGFAHRKDRLLTFSYQYQHAPSNQNNTVLLSQQFNYPLSSYLQANKNATREQTIQVDYIQPAKTFTFDGGVKAILRRSFSDYTSDLYPSDQFNYHQNIYSLYHSWYVKLKFAEFKAGLRLEHTDINANFTTQANSLSTGYTNLIPVISVQHKFSASSLNLSFTQRISRPGILQLNPYIDRSNPLFISTGNPGLKAVLNNNFEIAYNAYGKGNYNIALSYSFADNDIQQVTSIIDTLSFTTYQNIGHNKTIGLNASVSYPITSTFSASLNSAVSYLWIDGIFSGKPYANKGLQGYAYASFNYKVAKTWRASASVTVYSANITLQGSTNPYIFNSYRITKSLLDDKFSLSAGISNPFGKYRYTRVHTQTADFDQMVVSQRFYRTFGLSASYKFGSLKSDLKKNQRSISNDDVLKK</sequence>
<accession>A0ABQ2BG26</accession>